<comment type="caution">
    <text evidence="1">The sequence shown here is derived from an EMBL/GenBank/DDBJ whole genome shotgun (WGS) entry which is preliminary data.</text>
</comment>
<dbReference type="EMBL" id="CAACYI010000001">
    <property type="protein sequence ID" value="VFB15857.1"/>
    <property type="molecule type" value="Genomic_DNA"/>
</dbReference>
<dbReference type="AlphaFoldDB" id="A0A8H2M3E3"/>
<organism evidence="1 2">
    <name type="scientific">Urinicoccus massiliensis</name>
    <dbReference type="NCBI Taxonomy" id="1723382"/>
    <lineage>
        <taxon>Bacteria</taxon>
        <taxon>Bacillati</taxon>
        <taxon>Bacillota</taxon>
        <taxon>Tissierellia</taxon>
        <taxon>Tissierellales</taxon>
        <taxon>Peptoniphilaceae</taxon>
        <taxon>Urinicoccus</taxon>
    </lineage>
</organism>
<dbReference type="Proteomes" id="UP000377798">
    <property type="component" value="Unassembled WGS sequence"/>
</dbReference>
<evidence type="ECO:0000313" key="1">
    <source>
        <dbReference type="EMBL" id="VFB15857.1"/>
    </source>
</evidence>
<reference evidence="1 2" key="1">
    <citation type="submission" date="2019-02" db="EMBL/GenBank/DDBJ databases">
        <authorList>
            <consortium name="Pathogen Informatics"/>
        </authorList>
    </citation>
    <scope>NUCLEOTIDE SEQUENCE [LARGE SCALE GENOMIC DNA]</scope>
    <source>
        <strain evidence="1 2">3012STDY7089603</strain>
    </source>
</reference>
<accession>A0A8H2M3E3</accession>
<dbReference type="Pfam" id="PF18949">
    <property type="entry name" value="DUF5693"/>
    <property type="match status" value="1"/>
</dbReference>
<proteinExistence type="predicted"/>
<keyword evidence="2" id="KW-1185">Reference proteome</keyword>
<sequence>MKKEKIAGALLLCLWLAFVSPILGQRMAVEKNYRAYETLVNYEDFKSQAFAQGQSVQDYFKELAQAGATTVTVGEATINSLKVDPESTIETSMNGINLRVKGSRQELAFIKEGLKCLKEEREIKDLGPGEIEIQGKAKDLVLVRKEATNLIKDKMSDRGEKTSILEYVGLGYQKDLVESLKAIPNLNVNLTPTFIAGVQDDEKSMDRFMASLEDLSRGQHFVLFPGNTLYGAGLDKPQDLQDRFAQFLAEKNLALVLMEDITQRGNMPLKGGEDFIKRSDVKKARCLITWDFLQKHYDYEIPFHHHGEELTNVYYRAISERNMAMVMTKPFMKNNLTLPDSQVYAHVLGSLNQRLENMHYQKGQVQGMDNFKVAEVYKILPSILTVLGGSSS</sequence>
<protein>
    <submittedName>
        <fullName evidence="1">Uncharacterized protein</fullName>
    </submittedName>
</protein>
<gene>
    <name evidence="1" type="ORF">NCTC13150_00365</name>
</gene>
<name>A0A8H2M3E3_9FIRM</name>
<evidence type="ECO:0000313" key="2">
    <source>
        <dbReference type="Proteomes" id="UP000377798"/>
    </source>
</evidence>
<dbReference type="InterPro" id="IPR043748">
    <property type="entry name" value="DUF5693"/>
</dbReference>